<evidence type="ECO:0000313" key="4">
    <source>
        <dbReference type="Proteomes" id="UP000243232"/>
    </source>
</evidence>
<reference evidence="4" key="1">
    <citation type="submission" date="2016-10" db="EMBL/GenBank/DDBJ databases">
        <authorList>
            <person name="Varghese N."/>
            <person name="Submissions S."/>
        </authorList>
    </citation>
    <scope>NUCLEOTIDE SEQUENCE [LARGE SCALE GENOMIC DNA]</scope>
    <source>
        <strain evidence="4">DSM 17875</strain>
    </source>
</reference>
<dbReference type="Gene3D" id="3.40.50.1820">
    <property type="entry name" value="alpha/beta hydrolase"/>
    <property type="match status" value="1"/>
</dbReference>
<name>A0A1H2EBD3_9PSED</name>
<evidence type="ECO:0000256" key="1">
    <source>
        <dbReference type="ARBA" id="ARBA00022801"/>
    </source>
</evidence>
<dbReference type="PANTHER" id="PTHR48081:SF8">
    <property type="entry name" value="ALPHA_BETA HYDROLASE FOLD-3 DOMAIN-CONTAINING PROTEIN-RELATED"/>
    <property type="match status" value="1"/>
</dbReference>
<dbReference type="EMBL" id="LT629785">
    <property type="protein sequence ID" value="SDT92417.1"/>
    <property type="molecule type" value="Genomic_DNA"/>
</dbReference>
<dbReference type="InterPro" id="IPR029058">
    <property type="entry name" value="AB_hydrolase_fold"/>
</dbReference>
<keyword evidence="4" id="KW-1185">Reference proteome</keyword>
<dbReference type="OrthoDB" id="9806180at2"/>
<dbReference type="STRING" id="364197.SAMN05216296_0613"/>
<protein>
    <submittedName>
        <fullName evidence="3">Acetyl esterase</fullName>
    </submittedName>
</protein>
<dbReference type="AlphaFoldDB" id="A0A1H2EBD3"/>
<keyword evidence="1" id="KW-0378">Hydrolase</keyword>
<evidence type="ECO:0000259" key="2">
    <source>
        <dbReference type="Pfam" id="PF07859"/>
    </source>
</evidence>
<feature type="domain" description="Alpha/beta hydrolase fold-3" evidence="2">
    <location>
        <begin position="119"/>
        <end position="329"/>
    </location>
</feature>
<dbReference type="InterPro" id="IPR013094">
    <property type="entry name" value="AB_hydrolase_3"/>
</dbReference>
<organism evidence="3 4">
    <name type="scientific">Pseudomonas pohangensis</name>
    <dbReference type="NCBI Taxonomy" id="364197"/>
    <lineage>
        <taxon>Bacteria</taxon>
        <taxon>Pseudomonadati</taxon>
        <taxon>Pseudomonadota</taxon>
        <taxon>Gammaproteobacteria</taxon>
        <taxon>Pseudomonadales</taxon>
        <taxon>Pseudomonadaceae</taxon>
        <taxon>Pseudomonas</taxon>
    </lineage>
</organism>
<dbReference type="Pfam" id="PF07859">
    <property type="entry name" value="Abhydrolase_3"/>
    <property type="match status" value="1"/>
</dbReference>
<accession>A0A1H2EBD3</accession>
<gene>
    <name evidence="3" type="ORF">SAMN05216296_0613</name>
</gene>
<evidence type="ECO:0000313" key="3">
    <source>
        <dbReference type="EMBL" id="SDT92417.1"/>
    </source>
</evidence>
<dbReference type="InterPro" id="IPR050300">
    <property type="entry name" value="GDXG_lipolytic_enzyme"/>
</dbReference>
<dbReference type="GO" id="GO:0016787">
    <property type="term" value="F:hydrolase activity"/>
    <property type="evidence" value="ECO:0007669"/>
    <property type="project" value="UniProtKB-KW"/>
</dbReference>
<sequence length="371" mass="39959">MSQTHITRADRIARSLFRFLGNLPMGLQRKLGGAAIRIDGQELHPTAQLGLRLLNLLAAETFESKPIAAGRIELTREAWIFGDTPHVAEIQNFSIDGPHGPIPVRLYRPAQATADSALVVYYHGGGWVLGDLQSGDSMLRHLANRTGVCFLSVEYRLAPEHRFPVGIEDSLCAFDYAVAHAAQFGCDPALVGLAGESAGGNIAAVLSQMTAQRARSDASAASPAFQLLFQPVTDLSSKHPSYQLFSSGFFLTEAQMDWYKDKYLGSADEALDPRVSPLLAEDLAGLCPAYVAVSGFDPLRDEGEAYAARLRQAGVPTVLRRFSGHTHGLINATGTGFVAQEMLLEIAGALNTLVAFARTRGGNRPDPERST</sequence>
<dbReference type="RefSeq" id="WP_090193033.1">
    <property type="nucleotide sequence ID" value="NZ_LT629785.1"/>
</dbReference>
<proteinExistence type="predicted"/>
<dbReference type="Proteomes" id="UP000243232">
    <property type="component" value="Chromosome I"/>
</dbReference>
<dbReference type="SUPFAM" id="SSF53474">
    <property type="entry name" value="alpha/beta-Hydrolases"/>
    <property type="match status" value="1"/>
</dbReference>
<dbReference type="PANTHER" id="PTHR48081">
    <property type="entry name" value="AB HYDROLASE SUPERFAMILY PROTEIN C4A8.06C"/>
    <property type="match status" value="1"/>
</dbReference>